<sequence>MILINLLPYREEKRKRRKAAFFVGLGIAAAVGAAMVAAAYMLMQHLTSEQHRRNQYLSAEIGRLDDQIKDIVNLRAEIESLKSRQRAVEDLQTDRNTPVQLLNELARHTPEGVYLTAIRQADKVVTISGIAQTNERVSEFLRNTSRNSEWLDRPELVEIKVANLSTNSRDQKRLYDFSMRVSIKEPSREAAGKPAAPSSAASAVTARPRAAKKS</sequence>
<keyword evidence="5" id="KW-1185">Reference proteome</keyword>
<evidence type="ECO:0000256" key="1">
    <source>
        <dbReference type="SAM" id="Coils"/>
    </source>
</evidence>
<comment type="caution">
    <text evidence="4">The sequence shown here is derived from an EMBL/GenBank/DDBJ whole genome shotgun (WGS) entry which is preliminary data.</text>
</comment>
<dbReference type="PANTHER" id="PTHR40278:SF2">
    <property type="entry name" value="TYPE IV PILUS INNER MEMBRANE COMPONENT PILN"/>
    <property type="match status" value="1"/>
</dbReference>
<feature type="region of interest" description="Disordered" evidence="2">
    <location>
        <begin position="185"/>
        <end position="214"/>
    </location>
</feature>
<keyword evidence="3" id="KW-0472">Membrane</keyword>
<dbReference type="Proteomes" id="UP001209701">
    <property type="component" value="Unassembled WGS sequence"/>
</dbReference>
<reference evidence="4 5" key="1">
    <citation type="submission" date="2021-11" db="EMBL/GenBank/DDBJ databases">
        <authorList>
            <person name="Liang Q."/>
            <person name="Mou H."/>
            <person name="Liu Z."/>
        </authorList>
    </citation>
    <scope>NUCLEOTIDE SEQUENCE [LARGE SCALE GENOMIC DNA]</scope>
    <source>
        <strain evidence="4 5">CHU3</strain>
    </source>
</reference>
<dbReference type="RefSeq" id="WP_263571118.1">
    <property type="nucleotide sequence ID" value="NZ_JAJIRN010000004.1"/>
</dbReference>
<feature type="compositionally biased region" description="Low complexity" evidence="2">
    <location>
        <begin position="192"/>
        <end position="208"/>
    </location>
</feature>
<gene>
    <name evidence="4" type="ORF">LNV07_10540</name>
</gene>
<keyword evidence="3" id="KW-1133">Transmembrane helix</keyword>
<evidence type="ECO:0000256" key="3">
    <source>
        <dbReference type="SAM" id="Phobius"/>
    </source>
</evidence>
<proteinExistence type="predicted"/>
<dbReference type="InterPro" id="IPR007813">
    <property type="entry name" value="PilN"/>
</dbReference>
<dbReference type="EMBL" id="JAJIRN010000004">
    <property type="protein sequence ID" value="MCV2368524.1"/>
    <property type="molecule type" value="Genomic_DNA"/>
</dbReference>
<evidence type="ECO:0000256" key="2">
    <source>
        <dbReference type="SAM" id="MobiDB-lite"/>
    </source>
</evidence>
<feature type="coiled-coil region" evidence="1">
    <location>
        <begin position="64"/>
        <end position="91"/>
    </location>
</feature>
<keyword evidence="1" id="KW-0175">Coiled coil</keyword>
<dbReference type="PANTHER" id="PTHR40278">
    <property type="entry name" value="DNA UTILIZATION PROTEIN HOFN"/>
    <property type="match status" value="1"/>
</dbReference>
<organism evidence="4 5">
    <name type="scientific">Roseateles oligotrophus</name>
    <dbReference type="NCBI Taxonomy" id="1769250"/>
    <lineage>
        <taxon>Bacteria</taxon>
        <taxon>Pseudomonadati</taxon>
        <taxon>Pseudomonadota</taxon>
        <taxon>Betaproteobacteria</taxon>
        <taxon>Burkholderiales</taxon>
        <taxon>Sphaerotilaceae</taxon>
        <taxon>Roseateles</taxon>
    </lineage>
</organism>
<name>A0ABT2YES2_9BURK</name>
<dbReference type="Pfam" id="PF05137">
    <property type="entry name" value="PilN"/>
    <property type="match status" value="1"/>
</dbReference>
<evidence type="ECO:0000313" key="5">
    <source>
        <dbReference type="Proteomes" id="UP001209701"/>
    </source>
</evidence>
<keyword evidence="3" id="KW-0812">Transmembrane</keyword>
<accession>A0ABT2YES2</accession>
<dbReference type="InterPro" id="IPR052534">
    <property type="entry name" value="Extracell_DNA_Util/SecSys_Comp"/>
</dbReference>
<feature type="transmembrane region" description="Helical" evidence="3">
    <location>
        <begin position="20"/>
        <end position="43"/>
    </location>
</feature>
<protein>
    <submittedName>
        <fullName evidence="4">PilN domain-containing protein</fullName>
    </submittedName>
</protein>
<evidence type="ECO:0000313" key="4">
    <source>
        <dbReference type="EMBL" id="MCV2368524.1"/>
    </source>
</evidence>